<dbReference type="PRINTS" id="PR00598">
    <property type="entry name" value="HTHMARR"/>
</dbReference>
<dbReference type="PANTHER" id="PTHR42756">
    <property type="entry name" value="TRANSCRIPTIONAL REGULATOR, MARR"/>
    <property type="match status" value="1"/>
</dbReference>
<evidence type="ECO:0000259" key="4">
    <source>
        <dbReference type="PROSITE" id="PS50995"/>
    </source>
</evidence>
<gene>
    <name evidence="5" type="ORF">H9L01_07010</name>
</gene>
<dbReference type="RefSeq" id="WP_187533250.1">
    <property type="nucleotide sequence ID" value="NZ_CBCSHU010000020.1"/>
</dbReference>
<dbReference type="InterPro" id="IPR023187">
    <property type="entry name" value="Tscrpt_reg_MarR-type_CS"/>
</dbReference>
<evidence type="ECO:0000256" key="1">
    <source>
        <dbReference type="ARBA" id="ARBA00023015"/>
    </source>
</evidence>
<dbReference type="GO" id="GO:0003677">
    <property type="term" value="F:DNA binding"/>
    <property type="evidence" value="ECO:0007669"/>
    <property type="project" value="UniProtKB-KW"/>
</dbReference>
<evidence type="ECO:0000313" key="5">
    <source>
        <dbReference type="EMBL" id="QNN60118.1"/>
    </source>
</evidence>
<dbReference type="Pfam" id="PF12802">
    <property type="entry name" value="MarR_2"/>
    <property type="match status" value="1"/>
</dbReference>
<dbReference type="PROSITE" id="PS50995">
    <property type="entry name" value="HTH_MARR_2"/>
    <property type="match status" value="1"/>
</dbReference>
<evidence type="ECO:0000313" key="6">
    <source>
        <dbReference type="Proteomes" id="UP000515928"/>
    </source>
</evidence>
<evidence type="ECO:0000256" key="3">
    <source>
        <dbReference type="ARBA" id="ARBA00023163"/>
    </source>
</evidence>
<dbReference type="Proteomes" id="UP000515928">
    <property type="component" value="Chromosome"/>
</dbReference>
<dbReference type="InterPro" id="IPR036388">
    <property type="entry name" value="WH-like_DNA-bd_sf"/>
</dbReference>
<keyword evidence="6" id="KW-1185">Reference proteome</keyword>
<evidence type="ECO:0000256" key="2">
    <source>
        <dbReference type="ARBA" id="ARBA00023125"/>
    </source>
</evidence>
<dbReference type="SUPFAM" id="SSF46785">
    <property type="entry name" value="Winged helix' DNA-binding domain"/>
    <property type="match status" value="1"/>
</dbReference>
<dbReference type="PANTHER" id="PTHR42756:SF1">
    <property type="entry name" value="TRANSCRIPTIONAL REPRESSOR OF EMRAB OPERON"/>
    <property type="match status" value="1"/>
</dbReference>
<name>A0A7G9RWZ3_9FIRM</name>
<dbReference type="GO" id="GO:0003700">
    <property type="term" value="F:DNA-binding transcription factor activity"/>
    <property type="evidence" value="ECO:0007669"/>
    <property type="project" value="InterPro"/>
</dbReference>
<keyword evidence="2" id="KW-0238">DNA-binding</keyword>
<accession>A0A7G9RWZ3</accession>
<keyword evidence="3" id="KW-0804">Transcription</keyword>
<dbReference type="PROSITE" id="PS01117">
    <property type="entry name" value="HTH_MARR_1"/>
    <property type="match status" value="1"/>
</dbReference>
<proteinExistence type="predicted"/>
<sequence>MDNTLSNLFRELARTHRTAVQEYLDNFDLFIGQPRFLFELEERPGITQKELVDALHVSKETVSITLSRLENAGFIQRVVTENDRRKKSLFLSAKGEKVVEQLHTDFNMINNLMFVNLSENEKLVLEELFEKMILGLKERSR</sequence>
<dbReference type="AlphaFoldDB" id="A0A7G9RWZ3"/>
<dbReference type="Gene3D" id="1.10.10.10">
    <property type="entry name" value="Winged helix-like DNA-binding domain superfamily/Winged helix DNA-binding domain"/>
    <property type="match status" value="1"/>
</dbReference>
<dbReference type="InterPro" id="IPR000835">
    <property type="entry name" value="HTH_MarR-typ"/>
</dbReference>
<organism evidence="5 6">
    <name type="scientific">Erysipelothrix inopinata</name>
    <dbReference type="NCBI Taxonomy" id="225084"/>
    <lineage>
        <taxon>Bacteria</taxon>
        <taxon>Bacillati</taxon>
        <taxon>Bacillota</taxon>
        <taxon>Erysipelotrichia</taxon>
        <taxon>Erysipelotrichales</taxon>
        <taxon>Erysipelotrichaceae</taxon>
        <taxon>Erysipelothrix</taxon>
    </lineage>
</organism>
<dbReference type="KEGG" id="eio:H9L01_07010"/>
<dbReference type="EMBL" id="CP060715">
    <property type="protein sequence ID" value="QNN60118.1"/>
    <property type="molecule type" value="Genomic_DNA"/>
</dbReference>
<keyword evidence="1" id="KW-0805">Transcription regulation</keyword>
<reference evidence="5 6" key="1">
    <citation type="submission" date="2020-08" db="EMBL/GenBank/DDBJ databases">
        <title>Genome sequence of Erysipelothrix inopinata DSM 15511T.</title>
        <authorList>
            <person name="Hyun D.-W."/>
            <person name="Bae J.-W."/>
        </authorList>
    </citation>
    <scope>NUCLEOTIDE SEQUENCE [LARGE SCALE GENOMIC DNA]</scope>
    <source>
        <strain evidence="5 6">DSM 15511</strain>
    </source>
</reference>
<dbReference type="SMART" id="SM00347">
    <property type="entry name" value="HTH_MARR"/>
    <property type="match status" value="1"/>
</dbReference>
<dbReference type="InterPro" id="IPR036390">
    <property type="entry name" value="WH_DNA-bd_sf"/>
</dbReference>
<feature type="domain" description="HTH marR-type" evidence="4">
    <location>
        <begin position="5"/>
        <end position="134"/>
    </location>
</feature>
<protein>
    <submittedName>
        <fullName evidence="5">MarR family transcriptional regulator</fullName>
    </submittedName>
</protein>